<keyword evidence="12" id="KW-0963">Cytoplasm</keyword>
<accession>A0A9E6XT43</accession>
<evidence type="ECO:0000256" key="10">
    <source>
        <dbReference type="ARBA" id="ARBA00023211"/>
    </source>
</evidence>
<feature type="binding site" evidence="14">
    <location>
        <begin position="139"/>
        <end position="141"/>
    </location>
    <ligand>
        <name>ATP</name>
        <dbReference type="ChEBI" id="CHEBI:30616"/>
    </ligand>
</feature>
<dbReference type="GO" id="GO:0005524">
    <property type="term" value="F:ATP binding"/>
    <property type="evidence" value="ECO:0007669"/>
    <property type="project" value="UniProtKB-UniRule"/>
</dbReference>
<gene>
    <name evidence="12 18" type="primary">ddl</name>
    <name evidence="18" type="ORF">DSM104329_00018</name>
</gene>
<evidence type="ECO:0000256" key="16">
    <source>
        <dbReference type="PROSITE-ProRule" id="PRU00409"/>
    </source>
</evidence>
<dbReference type="PANTHER" id="PTHR23132:SF25">
    <property type="entry name" value="D-ALANINE--D-ALANINE LIGASE A"/>
    <property type="match status" value="1"/>
</dbReference>
<feature type="domain" description="ATP-grasp" evidence="17">
    <location>
        <begin position="106"/>
        <end position="305"/>
    </location>
</feature>
<dbReference type="PROSITE" id="PS00843">
    <property type="entry name" value="DALA_DALA_LIGASE_1"/>
    <property type="match status" value="1"/>
</dbReference>
<evidence type="ECO:0000256" key="4">
    <source>
        <dbReference type="ARBA" id="ARBA00022723"/>
    </source>
</evidence>
<evidence type="ECO:0000256" key="9">
    <source>
        <dbReference type="ARBA" id="ARBA00022984"/>
    </source>
</evidence>
<feature type="binding site" evidence="14">
    <location>
        <begin position="147"/>
        <end position="148"/>
    </location>
    <ligand>
        <name>ATP</name>
        <dbReference type="ChEBI" id="CHEBI:30616"/>
    </ligand>
</feature>
<evidence type="ECO:0000313" key="18">
    <source>
        <dbReference type="EMBL" id="UGS33653.1"/>
    </source>
</evidence>
<protein>
    <recommendedName>
        <fullName evidence="12">D-alanine--D-alanine ligase</fullName>
        <ecNumber evidence="12">6.3.2.4</ecNumber>
    </recommendedName>
    <alternativeName>
        <fullName evidence="12">D-Ala-D-Ala ligase</fullName>
    </alternativeName>
    <alternativeName>
        <fullName evidence="12">D-alanylalanine synthetase</fullName>
    </alternativeName>
</protein>
<dbReference type="GO" id="GO:0009252">
    <property type="term" value="P:peptidoglycan biosynthetic process"/>
    <property type="evidence" value="ECO:0007669"/>
    <property type="project" value="UniProtKB-UniRule"/>
</dbReference>
<comment type="pathway">
    <text evidence="12">Cell wall biogenesis; peptidoglycan biosynthesis.</text>
</comment>
<dbReference type="SUPFAM" id="SSF52440">
    <property type="entry name" value="PreATP-grasp domain"/>
    <property type="match status" value="1"/>
</dbReference>
<feature type="binding site" evidence="14">
    <location>
        <begin position="271"/>
        <end position="272"/>
    </location>
    <ligand>
        <name>ATP</name>
        <dbReference type="ChEBI" id="CHEBI:30616"/>
    </ligand>
</feature>
<comment type="catalytic activity">
    <reaction evidence="12">
        <text>2 D-alanine + ATP = D-alanyl-D-alanine + ADP + phosphate + H(+)</text>
        <dbReference type="Rhea" id="RHEA:11224"/>
        <dbReference type="ChEBI" id="CHEBI:15378"/>
        <dbReference type="ChEBI" id="CHEBI:30616"/>
        <dbReference type="ChEBI" id="CHEBI:43474"/>
        <dbReference type="ChEBI" id="CHEBI:57416"/>
        <dbReference type="ChEBI" id="CHEBI:57822"/>
        <dbReference type="ChEBI" id="CHEBI:456216"/>
        <dbReference type="EC" id="6.3.2.4"/>
    </reaction>
</comment>
<dbReference type="InterPro" id="IPR005905">
    <property type="entry name" value="D_ala_D_ala"/>
</dbReference>
<dbReference type="GO" id="GO:0008716">
    <property type="term" value="F:D-alanine-D-alanine ligase activity"/>
    <property type="evidence" value="ECO:0007669"/>
    <property type="project" value="UniProtKB-UniRule"/>
</dbReference>
<evidence type="ECO:0000256" key="1">
    <source>
        <dbReference type="ARBA" id="ARBA00001936"/>
    </source>
</evidence>
<dbReference type="Gene3D" id="3.30.1490.20">
    <property type="entry name" value="ATP-grasp fold, A domain"/>
    <property type="match status" value="1"/>
</dbReference>
<dbReference type="Pfam" id="PF01820">
    <property type="entry name" value="Dala_Dala_lig_N"/>
    <property type="match status" value="1"/>
</dbReference>
<evidence type="ECO:0000256" key="15">
    <source>
        <dbReference type="PIRSR" id="PIRSR039102-3"/>
    </source>
</evidence>
<evidence type="ECO:0000259" key="17">
    <source>
        <dbReference type="PROSITE" id="PS50975"/>
    </source>
</evidence>
<evidence type="ECO:0000256" key="5">
    <source>
        <dbReference type="ARBA" id="ARBA00022741"/>
    </source>
</evidence>
<dbReference type="Proteomes" id="UP001162834">
    <property type="component" value="Chromosome"/>
</dbReference>
<dbReference type="GO" id="GO:0008360">
    <property type="term" value="P:regulation of cell shape"/>
    <property type="evidence" value="ECO:0007669"/>
    <property type="project" value="UniProtKB-KW"/>
</dbReference>
<dbReference type="PIRSF" id="PIRSF039102">
    <property type="entry name" value="Ddl/VanB"/>
    <property type="match status" value="1"/>
</dbReference>
<evidence type="ECO:0000256" key="8">
    <source>
        <dbReference type="ARBA" id="ARBA00022960"/>
    </source>
</evidence>
<feature type="binding site" evidence="15">
    <location>
        <position position="260"/>
    </location>
    <ligand>
        <name>Mg(2+)</name>
        <dbReference type="ChEBI" id="CHEBI:18420"/>
        <label>1</label>
    </ligand>
</feature>
<dbReference type="EC" id="6.3.2.4" evidence="12"/>
<comment type="similarity">
    <text evidence="2 12">Belongs to the D-alanine--D-alanine ligase family.</text>
</comment>
<comment type="cofactor">
    <cofactor evidence="15">
        <name>Mg(2+)</name>
        <dbReference type="ChEBI" id="CHEBI:18420"/>
    </cofactor>
    <cofactor evidence="15">
        <name>Mn(2+)</name>
        <dbReference type="ChEBI" id="CHEBI:29035"/>
    </cofactor>
    <text evidence="15">Binds 2 magnesium or manganese ions per subunit.</text>
</comment>
<dbReference type="NCBIfam" id="NF002378">
    <property type="entry name" value="PRK01372.1"/>
    <property type="match status" value="1"/>
</dbReference>
<dbReference type="InterPro" id="IPR011095">
    <property type="entry name" value="Dala_Dala_lig_C"/>
</dbReference>
<dbReference type="EMBL" id="CP087164">
    <property type="protein sequence ID" value="UGS33653.1"/>
    <property type="molecule type" value="Genomic_DNA"/>
</dbReference>
<dbReference type="SUPFAM" id="SSF56059">
    <property type="entry name" value="Glutathione synthetase ATP-binding domain-like"/>
    <property type="match status" value="1"/>
</dbReference>
<sequence length="319" mass="34175">MLSGGRSSEHDISLLSGESVRAGLAEAGHDVVDVRLARDGTWSSDGSEVELRAGRGLLRADCAFPVLHGPFGEDGTVQGLLECLDVPYVGAGVLPAALCMDKVVFKDVLARAGMPQVDYRAIREGDDPAVLEPLGLPVFVKPARLGSSVGIAKVSEPGELDGALRDAFTHDPLVIAEAMSSGLEVECSVLGNRDPIASQPGEILLAAGESGWYDFEAKYSPGGMELVVPARIPEAVRERVRELAVETFRLTGCTGLARVDFFVEGDEVLVNELNTMPGFTPTSVYAKLFDASGVPYAELVDRLCRLAVERHERERAYRH</sequence>
<dbReference type="AlphaFoldDB" id="A0A9E6XT43"/>
<dbReference type="InterPro" id="IPR016185">
    <property type="entry name" value="PreATP-grasp_dom_sf"/>
</dbReference>
<feature type="binding site" evidence="14">
    <location>
        <position position="102"/>
    </location>
    <ligand>
        <name>ATP</name>
        <dbReference type="ChEBI" id="CHEBI:30616"/>
    </ligand>
</feature>
<feature type="binding site" evidence="15">
    <location>
        <position position="274"/>
    </location>
    <ligand>
        <name>Mg(2+)</name>
        <dbReference type="ChEBI" id="CHEBI:18420"/>
        <label>2</label>
    </ligand>
</feature>
<proteinExistence type="inferred from homology"/>
<feature type="active site" evidence="13">
    <location>
        <position position="9"/>
    </location>
</feature>
<comment type="cofactor">
    <cofactor evidence="1">
        <name>Mn(2+)</name>
        <dbReference type="ChEBI" id="CHEBI:29035"/>
    </cofactor>
</comment>
<keyword evidence="3 12" id="KW-0436">Ligase</keyword>
<keyword evidence="8 12" id="KW-0133">Cell shape</keyword>
<keyword evidence="4 15" id="KW-0479">Metal-binding</keyword>
<evidence type="ECO:0000256" key="12">
    <source>
        <dbReference type="HAMAP-Rule" id="MF_00047"/>
    </source>
</evidence>
<dbReference type="PROSITE" id="PS00844">
    <property type="entry name" value="DALA_DALA_LIGASE_2"/>
    <property type="match status" value="1"/>
</dbReference>
<feature type="active site" evidence="13">
    <location>
        <position position="283"/>
    </location>
</feature>
<evidence type="ECO:0000256" key="14">
    <source>
        <dbReference type="PIRSR" id="PIRSR039102-2"/>
    </source>
</evidence>
<dbReference type="InterPro" id="IPR013815">
    <property type="entry name" value="ATP_grasp_subdomain_1"/>
</dbReference>
<keyword evidence="11 12" id="KW-0961">Cell wall biogenesis/degradation</keyword>
<evidence type="ECO:0000256" key="2">
    <source>
        <dbReference type="ARBA" id="ARBA00010871"/>
    </source>
</evidence>
<dbReference type="Pfam" id="PF07478">
    <property type="entry name" value="Dala_Dala_lig_C"/>
    <property type="match status" value="1"/>
</dbReference>
<dbReference type="PANTHER" id="PTHR23132">
    <property type="entry name" value="D-ALANINE--D-ALANINE LIGASE"/>
    <property type="match status" value="1"/>
</dbReference>
<dbReference type="Gene3D" id="3.30.470.20">
    <property type="entry name" value="ATP-grasp fold, B domain"/>
    <property type="match status" value="1"/>
</dbReference>
<dbReference type="GO" id="GO:0046872">
    <property type="term" value="F:metal ion binding"/>
    <property type="evidence" value="ECO:0007669"/>
    <property type="project" value="UniProtKB-KW"/>
</dbReference>
<dbReference type="InterPro" id="IPR011127">
    <property type="entry name" value="Dala_Dala_lig_N"/>
</dbReference>
<keyword evidence="6 16" id="KW-0067">ATP-binding</keyword>
<keyword evidence="19" id="KW-1185">Reference proteome</keyword>
<dbReference type="HAMAP" id="MF_00047">
    <property type="entry name" value="Dala_Dala_lig"/>
    <property type="match status" value="1"/>
</dbReference>
<dbReference type="PROSITE" id="PS50975">
    <property type="entry name" value="ATP_GRASP"/>
    <property type="match status" value="1"/>
</dbReference>
<dbReference type="GO" id="GO:0005829">
    <property type="term" value="C:cytosol"/>
    <property type="evidence" value="ECO:0007669"/>
    <property type="project" value="TreeGrafter"/>
</dbReference>
<keyword evidence="10 15" id="KW-0464">Manganese</keyword>
<organism evidence="18 19">
    <name type="scientific">Capillimicrobium parvum</name>
    <dbReference type="NCBI Taxonomy" id="2884022"/>
    <lineage>
        <taxon>Bacteria</taxon>
        <taxon>Bacillati</taxon>
        <taxon>Actinomycetota</taxon>
        <taxon>Thermoleophilia</taxon>
        <taxon>Solirubrobacterales</taxon>
        <taxon>Capillimicrobiaceae</taxon>
        <taxon>Capillimicrobium</taxon>
    </lineage>
</organism>
<evidence type="ECO:0000256" key="3">
    <source>
        <dbReference type="ARBA" id="ARBA00022598"/>
    </source>
</evidence>
<keyword evidence="5 14" id="KW-0547">Nucleotide-binding</keyword>
<evidence type="ECO:0000256" key="11">
    <source>
        <dbReference type="ARBA" id="ARBA00023316"/>
    </source>
</evidence>
<evidence type="ECO:0000256" key="6">
    <source>
        <dbReference type="ARBA" id="ARBA00022840"/>
    </source>
</evidence>
<feature type="binding site" evidence="15">
    <location>
        <position position="272"/>
    </location>
    <ligand>
        <name>Mg(2+)</name>
        <dbReference type="ChEBI" id="CHEBI:18420"/>
        <label>2</label>
    </ligand>
</feature>
<comment type="subcellular location">
    <subcellularLocation>
        <location evidence="12">Cytoplasm</location>
    </subcellularLocation>
</comment>
<reference evidence="18" key="1">
    <citation type="journal article" date="2022" name="Int. J. Syst. Evol. Microbiol.">
        <title>Pseudomonas aegrilactucae sp. nov. and Pseudomonas morbosilactucae sp. nov., pathogens causing bacterial rot of lettuce in Japan.</title>
        <authorList>
            <person name="Sawada H."/>
            <person name="Fujikawa T."/>
            <person name="Satou M."/>
        </authorList>
    </citation>
    <scope>NUCLEOTIDE SEQUENCE</scope>
    <source>
        <strain evidence="18">0166_1</strain>
    </source>
</reference>
<dbReference type="NCBIfam" id="TIGR01205">
    <property type="entry name" value="D_ala_D_alaTIGR"/>
    <property type="match status" value="1"/>
</dbReference>
<dbReference type="KEGG" id="sbae:DSM104329_00018"/>
<dbReference type="InterPro" id="IPR011761">
    <property type="entry name" value="ATP-grasp"/>
</dbReference>
<evidence type="ECO:0000313" key="19">
    <source>
        <dbReference type="Proteomes" id="UP001162834"/>
    </source>
</evidence>
<dbReference type="GO" id="GO:0071555">
    <property type="term" value="P:cell wall organization"/>
    <property type="evidence" value="ECO:0007669"/>
    <property type="project" value="UniProtKB-KW"/>
</dbReference>
<evidence type="ECO:0000256" key="7">
    <source>
        <dbReference type="ARBA" id="ARBA00022842"/>
    </source>
</evidence>
<dbReference type="InterPro" id="IPR000291">
    <property type="entry name" value="D-Ala_lig_Van_CS"/>
</dbReference>
<dbReference type="NCBIfam" id="NF002528">
    <property type="entry name" value="PRK01966.1-4"/>
    <property type="match status" value="1"/>
</dbReference>
<keyword evidence="9 12" id="KW-0573">Peptidoglycan synthesis</keyword>
<comment type="function">
    <text evidence="12">Cell wall formation.</text>
</comment>
<keyword evidence="7 15" id="KW-0460">Magnesium</keyword>
<feature type="active site" evidence="13">
    <location>
        <position position="147"/>
    </location>
</feature>
<dbReference type="Gene3D" id="3.40.50.20">
    <property type="match status" value="1"/>
</dbReference>
<feature type="binding site" evidence="14">
    <location>
        <begin position="177"/>
        <end position="184"/>
    </location>
    <ligand>
        <name>ATP</name>
        <dbReference type="ChEBI" id="CHEBI:30616"/>
    </ligand>
</feature>
<name>A0A9E6XT43_9ACTN</name>
<feature type="binding site" evidence="15">
    <location>
        <position position="272"/>
    </location>
    <ligand>
        <name>Mg(2+)</name>
        <dbReference type="ChEBI" id="CHEBI:18420"/>
        <label>1</label>
    </ligand>
</feature>
<evidence type="ECO:0000256" key="13">
    <source>
        <dbReference type="PIRSR" id="PIRSR039102-1"/>
    </source>
</evidence>